<evidence type="ECO:0000313" key="1">
    <source>
        <dbReference type="EMBL" id="GFR30497.1"/>
    </source>
</evidence>
<dbReference type="OrthoDB" id="6435879at2759"/>
<evidence type="ECO:0000313" key="2">
    <source>
        <dbReference type="Proteomes" id="UP000887116"/>
    </source>
</evidence>
<accession>A0A8X6HUT7</accession>
<comment type="caution">
    <text evidence="1">The sequence shown here is derived from an EMBL/GenBank/DDBJ whole genome shotgun (WGS) entry which is preliminary data.</text>
</comment>
<keyword evidence="2" id="KW-1185">Reference proteome</keyword>
<gene>
    <name evidence="1" type="ORF">TNCT_347851</name>
</gene>
<name>A0A8X6HUT7_TRICU</name>
<organism evidence="1 2">
    <name type="scientific">Trichonephila clavata</name>
    <name type="common">Joro spider</name>
    <name type="synonym">Nephila clavata</name>
    <dbReference type="NCBI Taxonomy" id="2740835"/>
    <lineage>
        <taxon>Eukaryota</taxon>
        <taxon>Metazoa</taxon>
        <taxon>Ecdysozoa</taxon>
        <taxon>Arthropoda</taxon>
        <taxon>Chelicerata</taxon>
        <taxon>Arachnida</taxon>
        <taxon>Araneae</taxon>
        <taxon>Araneomorphae</taxon>
        <taxon>Entelegynae</taxon>
        <taxon>Araneoidea</taxon>
        <taxon>Nephilidae</taxon>
        <taxon>Trichonephila</taxon>
    </lineage>
</organism>
<dbReference type="Proteomes" id="UP000887116">
    <property type="component" value="Unassembled WGS sequence"/>
</dbReference>
<dbReference type="EMBL" id="BMAO01019431">
    <property type="protein sequence ID" value="GFR30497.1"/>
    <property type="molecule type" value="Genomic_DNA"/>
</dbReference>
<reference evidence="1" key="1">
    <citation type="submission" date="2020-07" db="EMBL/GenBank/DDBJ databases">
        <title>Multicomponent nature underlies the extraordinary mechanical properties of spider dragline silk.</title>
        <authorList>
            <person name="Kono N."/>
            <person name="Nakamura H."/>
            <person name="Mori M."/>
            <person name="Yoshida Y."/>
            <person name="Ohtoshi R."/>
            <person name="Malay A.D."/>
            <person name="Moran D.A.P."/>
            <person name="Tomita M."/>
            <person name="Numata K."/>
            <person name="Arakawa K."/>
        </authorList>
    </citation>
    <scope>NUCLEOTIDE SEQUENCE</scope>
</reference>
<protein>
    <submittedName>
        <fullName evidence="1">Uncharacterized protein</fullName>
    </submittedName>
</protein>
<dbReference type="AlphaFoldDB" id="A0A8X6HUT7"/>
<sequence>MHPYKASREFQRELLDTGTSMDSSTARRRFIEDMRFSRTPIEKRLLTPAMKENVYIRPGNINPRLHNMEKRLYSATNRIFLYKGFDQNLSGEEEENPSKNNILLQQVLKNPQKQMFWDYFTPGTPYSLVPVEKMMNSKNNFYNRK</sequence>
<proteinExistence type="predicted"/>